<dbReference type="PANTHER" id="PTHR37828:SF1">
    <property type="entry name" value="YCII-RELATED DOMAIN-CONTAINING PROTEIN"/>
    <property type="match status" value="1"/>
</dbReference>
<name>A0A4Z0HG66_9ACTN</name>
<dbReference type="RefSeq" id="WP_135337239.1">
    <property type="nucleotide sequence ID" value="NZ_JBHLTX010000051.1"/>
</dbReference>
<evidence type="ECO:0000256" key="1">
    <source>
        <dbReference type="ARBA" id="ARBA00007689"/>
    </source>
</evidence>
<gene>
    <name evidence="3" type="ORF">E4099_02545</name>
</gene>
<dbReference type="Pfam" id="PF03795">
    <property type="entry name" value="YCII"/>
    <property type="match status" value="1"/>
</dbReference>
<keyword evidence="4" id="KW-1185">Reference proteome</keyword>
<dbReference type="OrthoDB" id="9814407at2"/>
<evidence type="ECO:0000313" key="3">
    <source>
        <dbReference type="EMBL" id="TGB18049.1"/>
    </source>
</evidence>
<reference evidence="3 4" key="1">
    <citation type="submission" date="2019-03" db="EMBL/GenBank/DDBJ databases">
        <authorList>
            <person name="Gonzalez-Pimentel J.L."/>
        </authorList>
    </citation>
    <scope>NUCLEOTIDE SEQUENCE [LARGE SCALE GENOMIC DNA]</scope>
    <source>
        <strain evidence="3 4">JCM 31289</strain>
    </source>
</reference>
<dbReference type="InterPro" id="IPR005545">
    <property type="entry name" value="YCII"/>
</dbReference>
<dbReference type="SUPFAM" id="SSF54909">
    <property type="entry name" value="Dimeric alpha+beta barrel"/>
    <property type="match status" value="1"/>
</dbReference>
<organism evidence="3 4">
    <name type="scientific">Streptomyces palmae</name>
    <dbReference type="NCBI Taxonomy" id="1701085"/>
    <lineage>
        <taxon>Bacteria</taxon>
        <taxon>Bacillati</taxon>
        <taxon>Actinomycetota</taxon>
        <taxon>Actinomycetes</taxon>
        <taxon>Kitasatosporales</taxon>
        <taxon>Streptomycetaceae</taxon>
        <taxon>Streptomyces</taxon>
    </lineage>
</organism>
<dbReference type="Proteomes" id="UP000297948">
    <property type="component" value="Unassembled WGS sequence"/>
</dbReference>
<protein>
    <recommendedName>
        <fullName evidence="2">YCII-related domain-containing protein</fullName>
    </recommendedName>
</protein>
<feature type="domain" description="YCII-related" evidence="2">
    <location>
        <begin position="1"/>
        <end position="80"/>
    </location>
</feature>
<dbReference type="AlphaFoldDB" id="A0A4Z0HG66"/>
<accession>A0A4Z0HG66</accession>
<evidence type="ECO:0000313" key="4">
    <source>
        <dbReference type="Proteomes" id="UP000297948"/>
    </source>
</evidence>
<dbReference type="PANTHER" id="PTHR37828">
    <property type="entry name" value="GSR2449 PROTEIN"/>
    <property type="match status" value="1"/>
</dbReference>
<dbReference type="EMBL" id="SRID01000011">
    <property type="protein sequence ID" value="TGB18049.1"/>
    <property type="molecule type" value="Genomic_DNA"/>
</dbReference>
<proteinExistence type="inferred from homology"/>
<sequence>MFLITLTYIAPLDVIDELKEAHYTNPDGLFARGMVRLAGRLEPRTGGLMVVEGDRAEVEAALASDPFVARGAATAEIVEFHPTWPVPRPTTG</sequence>
<evidence type="ECO:0000259" key="2">
    <source>
        <dbReference type="Pfam" id="PF03795"/>
    </source>
</evidence>
<comment type="similarity">
    <text evidence="1">Belongs to the YciI family.</text>
</comment>
<comment type="caution">
    <text evidence="3">The sequence shown here is derived from an EMBL/GenBank/DDBJ whole genome shotgun (WGS) entry which is preliminary data.</text>
</comment>
<dbReference type="InterPro" id="IPR011008">
    <property type="entry name" value="Dimeric_a/b-barrel"/>
</dbReference>